<dbReference type="RefSeq" id="WP_114367288.1">
    <property type="nucleotide sequence ID" value="NZ_QPEX01000010.1"/>
</dbReference>
<feature type="transmembrane region" description="Helical" evidence="1">
    <location>
        <begin position="23"/>
        <end position="46"/>
    </location>
</feature>
<accession>A0A368KYA1</accession>
<evidence type="ECO:0008006" key="4">
    <source>
        <dbReference type="Google" id="ProtNLM"/>
    </source>
</evidence>
<reference evidence="2 3" key="1">
    <citation type="submission" date="2018-07" db="EMBL/GenBank/DDBJ databases">
        <title>Comparative genomes isolates from brazilian mangrove.</title>
        <authorList>
            <person name="De Araujo J.E."/>
            <person name="Taketani R.G."/>
            <person name="Silva M.C.P."/>
            <person name="Lourenco M.V."/>
            <person name="Oliveira V.M."/>
            <person name="Andreote F.D."/>
        </authorList>
    </citation>
    <scope>NUCLEOTIDE SEQUENCE [LARGE SCALE GENOMIC DNA]</scope>
    <source>
        <strain evidence="2 3">HEX PRIS-MGV</strain>
    </source>
</reference>
<protein>
    <recommendedName>
        <fullName evidence="4">DUF4175 domain-containing protein</fullName>
    </recommendedName>
</protein>
<feature type="transmembrane region" description="Helical" evidence="1">
    <location>
        <begin position="150"/>
        <end position="171"/>
    </location>
</feature>
<keyword evidence="1" id="KW-1133">Transmembrane helix</keyword>
<keyword evidence="1" id="KW-0472">Membrane</keyword>
<evidence type="ECO:0000313" key="2">
    <source>
        <dbReference type="EMBL" id="RCS54222.1"/>
    </source>
</evidence>
<dbReference type="Proteomes" id="UP000253562">
    <property type="component" value="Unassembled WGS sequence"/>
</dbReference>
<dbReference type="EMBL" id="QPEX01000010">
    <property type="protein sequence ID" value="RCS54222.1"/>
    <property type="molecule type" value="Genomic_DNA"/>
</dbReference>
<comment type="caution">
    <text evidence="2">The sequence shown here is derived from an EMBL/GenBank/DDBJ whole genome shotgun (WGS) entry which is preliminary data.</text>
</comment>
<dbReference type="OrthoDB" id="256197at2"/>
<proteinExistence type="predicted"/>
<gene>
    <name evidence="2" type="ORF">DTL42_03485</name>
</gene>
<sequence length="557" mass="60620">MSTTQLHSLKLQIKRLRDARDSLRLATAITGAFFWLAGVLLTWFVLDYGLNLSSLHRLLTMLISLPVLAYGLSRAFLALRGWGASLIETAITVEHRHGLDGDLVAAIQFEQGQAIGSPELQQAVVDYVSQLKHEINVFDGFDFTPVRNRLVGVGLILFLFAGAAFVAPRYVGTFFQRLAMSNASYPTQTTIASIELNGNPISLEAASQASTLGFGSPLELRIACQGVLPQSCRLVITGPQGGTTQAVLQPEVTQPHEFHYSVPRLIEPIRYQVFAGDAKTPELSVEIIPLPTIKVELAATPPDYAQNIQLSSSSSSTHLAVLAGSDVTLNIIADRPIDAPTLTLRRGSSEMQEELVPVGSSTTNWQLPPAFDPLNQIQETIAYELTAVDEHGLSPATPVRGTIRVVPDRVPSVSLRTIHHIVLPSASPVLHYRATDDFGLATLSLRLEIRRGDSAPRIVEVPLRTFAAKSPVQKNLAGEYALDLAPWQLQVGDQVEIVLQASDFRDNAARQRGQSEPLHLEIGDESNVLAAIAEADKQSEQMLNQLIEQQLGLGESR</sequence>
<feature type="transmembrane region" description="Helical" evidence="1">
    <location>
        <begin position="58"/>
        <end position="77"/>
    </location>
</feature>
<organism evidence="2 3">
    <name type="scientific">Bremerella cremea</name>
    <dbReference type="NCBI Taxonomy" id="1031537"/>
    <lineage>
        <taxon>Bacteria</taxon>
        <taxon>Pseudomonadati</taxon>
        <taxon>Planctomycetota</taxon>
        <taxon>Planctomycetia</taxon>
        <taxon>Pirellulales</taxon>
        <taxon>Pirellulaceae</taxon>
        <taxon>Bremerella</taxon>
    </lineage>
</organism>
<name>A0A368KYA1_9BACT</name>
<evidence type="ECO:0000313" key="3">
    <source>
        <dbReference type="Proteomes" id="UP000253562"/>
    </source>
</evidence>
<keyword evidence="1" id="KW-0812">Transmembrane</keyword>
<evidence type="ECO:0000256" key="1">
    <source>
        <dbReference type="SAM" id="Phobius"/>
    </source>
</evidence>
<dbReference type="AlphaFoldDB" id="A0A368KYA1"/>